<proteinExistence type="predicted"/>
<dbReference type="EMBL" id="CP106735">
    <property type="protein sequence ID" value="UXX79312.1"/>
    <property type="molecule type" value="Genomic_DNA"/>
</dbReference>
<gene>
    <name evidence="1" type="ORF">N7E81_18325</name>
</gene>
<dbReference type="Proteomes" id="UP001062165">
    <property type="component" value="Chromosome"/>
</dbReference>
<keyword evidence="2" id="KW-1185">Reference proteome</keyword>
<evidence type="ECO:0000313" key="1">
    <source>
        <dbReference type="EMBL" id="UXX79312.1"/>
    </source>
</evidence>
<evidence type="ECO:0000313" key="2">
    <source>
        <dbReference type="Proteomes" id="UP001062165"/>
    </source>
</evidence>
<name>A0ABY6CZH7_9BACT</name>
<protein>
    <submittedName>
        <fullName evidence="1">Uncharacterized protein</fullName>
    </submittedName>
</protein>
<accession>A0ABY6CZH7</accession>
<dbReference type="RefSeq" id="WP_263051055.1">
    <property type="nucleotide sequence ID" value="NZ_CP106735.1"/>
</dbReference>
<sequence>MSESNDFLKFLINEDIYVIDGQNEEPPVVEAKEAPVVVEAEKAIEAPVAAKIIIPAKPTKPKHEVIILFDNPIAETLPAVDMAYLEKILGAIGLSTEKVDFLNVAKHAPSVSGYAYVIAFTPNHQLPVSVSTQQYVSVKLGDAQLIVADALNNISVSKDLRLKLWGVLQQVFK</sequence>
<organism evidence="1 2">
    <name type="scientific">Reichenbachiella carrageenanivorans</name>
    <dbReference type="NCBI Taxonomy" id="2979869"/>
    <lineage>
        <taxon>Bacteria</taxon>
        <taxon>Pseudomonadati</taxon>
        <taxon>Bacteroidota</taxon>
        <taxon>Cytophagia</taxon>
        <taxon>Cytophagales</taxon>
        <taxon>Reichenbachiellaceae</taxon>
        <taxon>Reichenbachiella</taxon>
    </lineage>
</organism>
<reference evidence="1" key="1">
    <citation type="submission" date="2022-10" db="EMBL/GenBank/DDBJ databases">
        <title>Comparative genomics and taxonomic characterization of three novel marine species of genus Reichenbachiella exhibiting antioxidant and polysaccharide degradation activities.</title>
        <authorList>
            <person name="Muhammad N."/>
            <person name="Lee Y.-J."/>
            <person name="Ko J."/>
            <person name="Kim S.-G."/>
        </authorList>
    </citation>
    <scope>NUCLEOTIDE SEQUENCE</scope>
    <source>
        <strain evidence="1">Wsw4-B4</strain>
    </source>
</reference>